<feature type="compositionally biased region" description="Low complexity" evidence="1">
    <location>
        <begin position="41"/>
        <end position="72"/>
    </location>
</feature>
<dbReference type="Proteomes" id="UP001174934">
    <property type="component" value="Unassembled WGS sequence"/>
</dbReference>
<proteinExistence type="predicted"/>
<comment type="caution">
    <text evidence="2">The sequence shown here is derived from an EMBL/GenBank/DDBJ whole genome shotgun (WGS) entry which is preliminary data.</text>
</comment>
<evidence type="ECO:0008006" key="4">
    <source>
        <dbReference type="Google" id="ProtNLM"/>
    </source>
</evidence>
<feature type="compositionally biased region" description="Low complexity" evidence="1">
    <location>
        <begin position="13"/>
        <end position="34"/>
    </location>
</feature>
<accession>A0AA39XMU3</accession>
<sequence length="221" mass="24482">MSHQKYDEPPAYGGNPQAPQAAYGGQQQQYYNGASPPPQDGGYYQSGPQMGYQQQPQGGYPPQQGYPPQGYPQQGGGYPPQQGPPGAYYNPQQQQGYPPQQGRLFRGMSRRYGVLLLLGHFVLSGQTQSKTKQKHLDTFILLITKKDGTNKLRRDWCCGRATTAMVAKTGKSTGMATTQLAGWLNRPARSTDHLPKPNYLSKPNYVCAATSWRRNGDLRLR</sequence>
<evidence type="ECO:0000256" key="1">
    <source>
        <dbReference type="SAM" id="MobiDB-lite"/>
    </source>
</evidence>
<name>A0AA39XMU3_9PEZI</name>
<feature type="region of interest" description="Disordered" evidence="1">
    <location>
        <begin position="1"/>
        <end position="104"/>
    </location>
</feature>
<organism evidence="2 3">
    <name type="scientific">Bombardia bombarda</name>
    <dbReference type="NCBI Taxonomy" id="252184"/>
    <lineage>
        <taxon>Eukaryota</taxon>
        <taxon>Fungi</taxon>
        <taxon>Dikarya</taxon>
        <taxon>Ascomycota</taxon>
        <taxon>Pezizomycotina</taxon>
        <taxon>Sordariomycetes</taxon>
        <taxon>Sordariomycetidae</taxon>
        <taxon>Sordariales</taxon>
        <taxon>Lasiosphaeriaceae</taxon>
        <taxon>Bombardia</taxon>
    </lineage>
</organism>
<evidence type="ECO:0000313" key="3">
    <source>
        <dbReference type="Proteomes" id="UP001174934"/>
    </source>
</evidence>
<feature type="compositionally biased region" description="Low complexity" evidence="1">
    <location>
        <begin position="84"/>
        <end position="102"/>
    </location>
</feature>
<reference evidence="2" key="1">
    <citation type="submission" date="2023-06" db="EMBL/GenBank/DDBJ databases">
        <title>Genome-scale phylogeny and comparative genomics of the fungal order Sordariales.</title>
        <authorList>
            <consortium name="Lawrence Berkeley National Laboratory"/>
            <person name="Hensen N."/>
            <person name="Bonometti L."/>
            <person name="Westerberg I."/>
            <person name="Brannstrom I.O."/>
            <person name="Guillou S."/>
            <person name="Cros-Aarteil S."/>
            <person name="Calhoun S."/>
            <person name="Haridas S."/>
            <person name="Kuo A."/>
            <person name="Mondo S."/>
            <person name="Pangilinan J."/>
            <person name="Riley R."/>
            <person name="LaButti K."/>
            <person name="Andreopoulos B."/>
            <person name="Lipzen A."/>
            <person name="Chen C."/>
            <person name="Yanf M."/>
            <person name="Daum C."/>
            <person name="Ng V."/>
            <person name="Clum A."/>
            <person name="Steindorff A."/>
            <person name="Ohm R."/>
            <person name="Martin F."/>
            <person name="Silar P."/>
            <person name="Natvig D."/>
            <person name="Lalanne C."/>
            <person name="Gautier V."/>
            <person name="Ament-velasquez S.L."/>
            <person name="Kruys A."/>
            <person name="Hutchinson M.I."/>
            <person name="Powell A.J."/>
            <person name="Barry K."/>
            <person name="Miller A.N."/>
            <person name="Grigoriev I.V."/>
            <person name="Debuchy R."/>
            <person name="Gladieux P."/>
            <person name="Thoren M.H."/>
            <person name="Johannesson H."/>
        </authorList>
    </citation>
    <scope>NUCLEOTIDE SEQUENCE</scope>
    <source>
        <strain evidence="2">SMH3391-2</strain>
    </source>
</reference>
<evidence type="ECO:0000313" key="2">
    <source>
        <dbReference type="EMBL" id="KAK0636932.1"/>
    </source>
</evidence>
<dbReference type="EMBL" id="JAULSR010000001">
    <property type="protein sequence ID" value="KAK0636932.1"/>
    <property type="molecule type" value="Genomic_DNA"/>
</dbReference>
<keyword evidence="3" id="KW-1185">Reference proteome</keyword>
<gene>
    <name evidence="2" type="ORF">B0T17DRAFT_94529</name>
</gene>
<protein>
    <recommendedName>
        <fullName evidence="4">Rhodopsin</fullName>
    </recommendedName>
</protein>
<dbReference type="AlphaFoldDB" id="A0AA39XMU3"/>